<keyword evidence="1" id="KW-1133">Transmembrane helix</keyword>
<evidence type="ECO:0000313" key="2">
    <source>
        <dbReference type="EMBL" id="OOM54314.1"/>
    </source>
</evidence>
<keyword evidence="1" id="KW-0812">Transmembrane</keyword>
<accession>A0A1S8RM66</accession>
<organism evidence="2 3">
    <name type="scientific">Clostridium beijerinckii</name>
    <name type="common">Clostridium MP</name>
    <dbReference type="NCBI Taxonomy" id="1520"/>
    <lineage>
        <taxon>Bacteria</taxon>
        <taxon>Bacillati</taxon>
        <taxon>Bacillota</taxon>
        <taxon>Clostridia</taxon>
        <taxon>Eubacteriales</taxon>
        <taxon>Clostridiaceae</taxon>
        <taxon>Clostridium</taxon>
    </lineage>
</organism>
<dbReference type="Proteomes" id="UP000190973">
    <property type="component" value="Unassembled WGS sequence"/>
</dbReference>
<keyword evidence="1" id="KW-0472">Membrane</keyword>
<reference evidence="2 3" key="1">
    <citation type="submission" date="2016-05" db="EMBL/GenBank/DDBJ databases">
        <title>Microbial solvent formation.</title>
        <authorList>
            <person name="Poehlein A."/>
            <person name="Montoya Solano J.D."/>
            <person name="Flitsch S."/>
            <person name="Krabben P."/>
            <person name="Duerre P."/>
            <person name="Daniel R."/>
        </authorList>
    </citation>
    <scope>NUCLEOTIDE SEQUENCE [LARGE SCALE GENOMIC DNA]</scope>
    <source>
        <strain evidence="2 3">DSM 53</strain>
    </source>
</reference>
<comment type="caution">
    <text evidence="2">The sequence shown here is derived from an EMBL/GenBank/DDBJ whole genome shotgun (WGS) entry which is preliminary data.</text>
</comment>
<feature type="transmembrane region" description="Helical" evidence="1">
    <location>
        <begin position="52"/>
        <end position="72"/>
    </location>
</feature>
<dbReference type="EMBL" id="LZZI01000166">
    <property type="protein sequence ID" value="OOM54314.1"/>
    <property type="molecule type" value="Genomic_DNA"/>
</dbReference>
<evidence type="ECO:0000256" key="1">
    <source>
        <dbReference type="SAM" id="Phobius"/>
    </source>
</evidence>
<feature type="transmembrane region" description="Helical" evidence="1">
    <location>
        <begin position="22"/>
        <end position="45"/>
    </location>
</feature>
<evidence type="ECO:0000313" key="3">
    <source>
        <dbReference type="Proteomes" id="UP000190973"/>
    </source>
</evidence>
<proteinExistence type="predicted"/>
<sequence length="88" mass="9552">MIVSIKFSIPIKVIPLFGIDPFIHPFTISVISILILFPTSPLVIVIEYGVKLAIGAVFHVTVLSVKLLEFVYTLTVCGNCAQSGTSFL</sequence>
<gene>
    <name evidence="2" type="ORF">CLBCK_46710</name>
</gene>
<name>A0A1S8RM66_CLOBE</name>
<protein>
    <submittedName>
        <fullName evidence="2">Uncharacterized protein</fullName>
    </submittedName>
</protein>
<dbReference type="AlphaFoldDB" id="A0A1S8RM66"/>